<dbReference type="HOGENOM" id="CLU_2186657_0_0_1"/>
<keyword evidence="2" id="KW-1185">Reference proteome</keyword>
<dbReference type="Gene3D" id="2.60.120.200">
    <property type="match status" value="1"/>
</dbReference>
<dbReference type="OrthoDB" id="4781at2759"/>
<dbReference type="AlphaFoldDB" id="B4GZZ3"/>
<dbReference type="STRING" id="7234.B4GZZ3"/>
<gene>
    <name evidence="1" type="primary">Dper\GL22889</name>
    <name evidence="1" type="ORF">Dper_GL22889</name>
</gene>
<proteinExistence type="predicted"/>
<dbReference type="PhylomeDB" id="B4GZZ3"/>
<dbReference type="SUPFAM" id="SSF49899">
    <property type="entry name" value="Concanavalin A-like lectins/glucanases"/>
    <property type="match status" value="1"/>
</dbReference>
<name>B4GZZ3_DROPE</name>
<protein>
    <submittedName>
        <fullName evidence="1">GL22889</fullName>
    </submittedName>
</protein>
<dbReference type="EMBL" id="CH479199">
    <property type="protein sequence ID" value="EDW29570.1"/>
    <property type="molecule type" value="Genomic_DNA"/>
</dbReference>
<dbReference type="InterPro" id="IPR013320">
    <property type="entry name" value="ConA-like_dom_sf"/>
</dbReference>
<sequence>MRYTGGQNQEYVAFVSDPKNSYVSDNKLHIKIAIAKYRRNTYFKLKNCTSLSEKRTEECGPIEVFAWHNLPPAWSAKIHSNQFSFKFGRVEIRARMPKGNWLFPCKWIR</sequence>
<organism evidence="2">
    <name type="scientific">Drosophila persimilis</name>
    <name type="common">Fruit fly</name>
    <dbReference type="NCBI Taxonomy" id="7234"/>
    <lineage>
        <taxon>Eukaryota</taxon>
        <taxon>Metazoa</taxon>
        <taxon>Ecdysozoa</taxon>
        <taxon>Arthropoda</taxon>
        <taxon>Hexapoda</taxon>
        <taxon>Insecta</taxon>
        <taxon>Pterygota</taxon>
        <taxon>Neoptera</taxon>
        <taxon>Endopterygota</taxon>
        <taxon>Diptera</taxon>
        <taxon>Brachycera</taxon>
        <taxon>Muscomorpha</taxon>
        <taxon>Ephydroidea</taxon>
        <taxon>Drosophilidae</taxon>
        <taxon>Drosophila</taxon>
        <taxon>Sophophora</taxon>
    </lineage>
</organism>
<evidence type="ECO:0000313" key="2">
    <source>
        <dbReference type="Proteomes" id="UP000008744"/>
    </source>
</evidence>
<reference evidence="1 2" key="1">
    <citation type="journal article" date="2007" name="Nature">
        <title>Evolution of genes and genomes on the Drosophila phylogeny.</title>
        <authorList>
            <consortium name="Drosophila 12 Genomes Consortium"/>
            <person name="Clark A.G."/>
            <person name="Eisen M.B."/>
            <person name="Smith D.R."/>
            <person name="Bergman C.M."/>
            <person name="Oliver B."/>
            <person name="Markow T.A."/>
            <person name="Kaufman T.C."/>
            <person name="Kellis M."/>
            <person name="Gelbart W."/>
            <person name="Iyer V.N."/>
            <person name="Pollard D.A."/>
            <person name="Sackton T.B."/>
            <person name="Larracuente A.M."/>
            <person name="Singh N.D."/>
            <person name="Abad J.P."/>
            <person name="Abt D.N."/>
            <person name="Adryan B."/>
            <person name="Aguade M."/>
            <person name="Akashi H."/>
            <person name="Anderson W.W."/>
            <person name="Aquadro C.F."/>
            <person name="Ardell D.H."/>
            <person name="Arguello R."/>
            <person name="Artieri C.G."/>
            <person name="Barbash D.A."/>
            <person name="Barker D."/>
            <person name="Barsanti P."/>
            <person name="Batterham P."/>
            <person name="Batzoglou S."/>
            <person name="Begun D."/>
            <person name="Bhutkar A."/>
            <person name="Blanco E."/>
            <person name="Bosak S.A."/>
            <person name="Bradley R.K."/>
            <person name="Brand A.D."/>
            <person name="Brent M.R."/>
            <person name="Brooks A.N."/>
            <person name="Brown R.H."/>
            <person name="Butlin R.K."/>
            <person name="Caggese C."/>
            <person name="Calvi B.R."/>
            <person name="Bernardo de Carvalho A."/>
            <person name="Caspi A."/>
            <person name="Castrezana S."/>
            <person name="Celniker S.E."/>
            <person name="Chang J.L."/>
            <person name="Chapple C."/>
            <person name="Chatterji S."/>
            <person name="Chinwalla A."/>
            <person name="Civetta A."/>
            <person name="Clifton S.W."/>
            <person name="Comeron J.M."/>
            <person name="Costello J.C."/>
            <person name="Coyne J.A."/>
            <person name="Daub J."/>
            <person name="David R.G."/>
            <person name="Delcher A.L."/>
            <person name="Delehaunty K."/>
            <person name="Do C.B."/>
            <person name="Ebling H."/>
            <person name="Edwards K."/>
            <person name="Eickbush T."/>
            <person name="Evans J.D."/>
            <person name="Filipski A."/>
            <person name="Findeiss S."/>
            <person name="Freyhult E."/>
            <person name="Fulton L."/>
            <person name="Fulton R."/>
            <person name="Garcia A.C."/>
            <person name="Gardiner A."/>
            <person name="Garfield D.A."/>
            <person name="Garvin B.E."/>
            <person name="Gibson G."/>
            <person name="Gilbert D."/>
            <person name="Gnerre S."/>
            <person name="Godfrey J."/>
            <person name="Good R."/>
            <person name="Gotea V."/>
            <person name="Gravely B."/>
            <person name="Greenberg A.J."/>
            <person name="Griffiths-Jones S."/>
            <person name="Gross S."/>
            <person name="Guigo R."/>
            <person name="Gustafson E.A."/>
            <person name="Haerty W."/>
            <person name="Hahn M.W."/>
            <person name="Halligan D.L."/>
            <person name="Halpern A.L."/>
            <person name="Halter G.M."/>
            <person name="Han M.V."/>
            <person name="Heger A."/>
            <person name="Hillier L."/>
            <person name="Hinrichs A.S."/>
            <person name="Holmes I."/>
            <person name="Hoskins R.A."/>
            <person name="Hubisz M.J."/>
            <person name="Hultmark D."/>
            <person name="Huntley M.A."/>
            <person name="Jaffe D.B."/>
            <person name="Jagadeeshan S."/>
            <person name="Jeck W.R."/>
            <person name="Johnson J."/>
            <person name="Jones C.D."/>
            <person name="Jordan W.C."/>
            <person name="Karpen G.H."/>
            <person name="Kataoka E."/>
            <person name="Keightley P.D."/>
            <person name="Kheradpour P."/>
            <person name="Kirkness E.F."/>
            <person name="Koerich L.B."/>
            <person name="Kristiansen K."/>
            <person name="Kudrna D."/>
            <person name="Kulathinal R.J."/>
            <person name="Kumar S."/>
            <person name="Kwok R."/>
            <person name="Lander E."/>
            <person name="Langley C.H."/>
            <person name="Lapoint R."/>
            <person name="Lazzaro B.P."/>
            <person name="Lee S.J."/>
            <person name="Levesque L."/>
            <person name="Li R."/>
            <person name="Lin C.F."/>
            <person name="Lin M.F."/>
            <person name="Lindblad-Toh K."/>
            <person name="Llopart A."/>
            <person name="Long M."/>
            <person name="Low L."/>
            <person name="Lozovsky E."/>
            <person name="Lu J."/>
            <person name="Luo M."/>
            <person name="Machado C.A."/>
            <person name="Makalowski W."/>
            <person name="Marzo M."/>
            <person name="Matsuda M."/>
            <person name="Matzkin L."/>
            <person name="McAllister B."/>
            <person name="McBride C.S."/>
            <person name="McKernan B."/>
            <person name="McKernan K."/>
            <person name="Mendez-Lago M."/>
            <person name="Minx P."/>
            <person name="Mollenhauer M.U."/>
            <person name="Montooth K."/>
            <person name="Mount S.M."/>
            <person name="Mu X."/>
            <person name="Myers E."/>
            <person name="Negre B."/>
            <person name="Newfeld S."/>
            <person name="Nielsen R."/>
            <person name="Noor M.A."/>
            <person name="O'Grady P."/>
            <person name="Pachter L."/>
            <person name="Papaceit M."/>
            <person name="Parisi M.J."/>
            <person name="Parisi M."/>
            <person name="Parts L."/>
            <person name="Pedersen J.S."/>
            <person name="Pesole G."/>
            <person name="Phillippy A.M."/>
            <person name="Ponting C.P."/>
            <person name="Pop M."/>
            <person name="Porcelli D."/>
            <person name="Powell J.R."/>
            <person name="Prohaska S."/>
            <person name="Pruitt K."/>
            <person name="Puig M."/>
            <person name="Quesneville H."/>
            <person name="Ram K.R."/>
            <person name="Rand D."/>
            <person name="Rasmussen M.D."/>
            <person name="Reed L.K."/>
            <person name="Reenan R."/>
            <person name="Reily A."/>
            <person name="Remington K.A."/>
            <person name="Rieger T.T."/>
            <person name="Ritchie M.G."/>
            <person name="Robin C."/>
            <person name="Rogers Y.H."/>
            <person name="Rohde C."/>
            <person name="Rozas J."/>
            <person name="Rubenfield M.J."/>
            <person name="Ruiz A."/>
            <person name="Russo S."/>
            <person name="Salzberg S.L."/>
            <person name="Sanchez-Gracia A."/>
            <person name="Saranga D.J."/>
            <person name="Sato H."/>
            <person name="Schaeffer S.W."/>
            <person name="Schatz M.C."/>
            <person name="Schlenke T."/>
            <person name="Schwartz R."/>
            <person name="Segarra C."/>
            <person name="Singh R.S."/>
            <person name="Sirot L."/>
            <person name="Sirota M."/>
            <person name="Sisneros N.B."/>
            <person name="Smith C.D."/>
            <person name="Smith T.F."/>
            <person name="Spieth J."/>
            <person name="Stage D.E."/>
            <person name="Stark A."/>
            <person name="Stephan W."/>
            <person name="Strausberg R.L."/>
            <person name="Strempel S."/>
            <person name="Sturgill D."/>
            <person name="Sutton G."/>
            <person name="Sutton G.G."/>
            <person name="Tao W."/>
            <person name="Teichmann S."/>
            <person name="Tobari Y.N."/>
            <person name="Tomimura Y."/>
            <person name="Tsolas J.M."/>
            <person name="Valente V.L."/>
            <person name="Venter E."/>
            <person name="Venter J.C."/>
            <person name="Vicario S."/>
            <person name="Vieira F.G."/>
            <person name="Vilella A.J."/>
            <person name="Villasante A."/>
            <person name="Walenz B."/>
            <person name="Wang J."/>
            <person name="Wasserman M."/>
            <person name="Watts T."/>
            <person name="Wilson D."/>
            <person name="Wilson R.K."/>
            <person name="Wing R.A."/>
            <person name="Wolfner M.F."/>
            <person name="Wong A."/>
            <person name="Wong G.K."/>
            <person name="Wu C.I."/>
            <person name="Wu G."/>
            <person name="Yamamoto D."/>
            <person name="Yang H.P."/>
            <person name="Yang S.P."/>
            <person name="Yorke J.A."/>
            <person name="Yoshida K."/>
            <person name="Zdobnov E."/>
            <person name="Zhang P."/>
            <person name="Zhang Y."/>
            <person name="Zimin A.V."/>
            <person name="Baldwin J."/>
            <person name="Abdouelleil A."/>
            <person name="Abdulkadir J."/>
            <person name="Abebe A."/>
            <person name="Abera B."/>
            <person name="Abreu J."/>
            <person name="Acer S.C."/>
            <person name="Aftuck L."/>
            <person name="Alexander A."/>
            <person name="An P."/>
            <person name="Anderson E."/>
            <person name="Anderson S."/>
            <person name="Arachi H."/>
            <person name="Azer M."/>
            <person name="Bachantsang P."/>
            <person name="Barry A."/>
            <person name="Bayul T."/>
            <person name="Berlin A."/>
            <person name="Bessette D."/>
            <person name="Bloom T."/>
            <person name="Blye J."/>
            <person name="Boguslavskiy L."/>
            <person name="Bonnet C."/>
            <person name="Boukhgalter B."/>
            <person name="Bourzgui I."/>
            <person name="Brown A."/>
            <person name="Cahill P."/>
            <person name="Channer S."/>
            <person name="Cheshatsang Y."/>
            <person name="Chuda L."/>
            <person name="Citroen M."/>
            <person name="Collymore A."/>
            <person name="Cooke P."/>
            <person name="Costello M."/>
            <person name="D'Aco K."/>
            <person name="Daza R."/>
            <person name="De Haan G."/>
            <person name="DeGray S."/>
            <person name="DeMaso C."/>
            <person name="Dhargay N."/>
            <person name="Dooley K."/>
            <person name="Dooley E."/>
            <person name="Doricent M."/>
            <person name="Dorje P."/>
            <person name="Dorjee K."/>
            <person name="Dupes A."/>
            <person name="Elong R."/>
            <person name="Falk J."/>
            <person name="Farina A."/>
            <person name="Faro S."/>
            <person name="Ferguson D."/>
            <person name="Fisher S."/>
            <person name="Foley C.D."/>
            <person name="Franke A."/>
            <person name="Friedrich D."/>
            <person name="Gadbois L."/>
            <person name="Gearin G."/>
            <person name="Gearin C.R."/>
            <person name="Giannoukos G."/>
            <person name="Goode T."/>
            <person name="Graham J."/>
            <person name="Grandbois E."/>
            <person name="Grewal S."/>
            <person name="Gyaltsen K."/>
            <person name="Hafez N."/>
            <person name="Hagos B."/>
            <person name="Hall J."/>
            <person name="Henson C."/>
            <person name="Hollinger A."/>
            <person name="Honan T."/>
            <person name="Huard M.D."/>
            <person name="Hughes L."/>
            <person name="Hurhula B."/>
            <person name="Husby M.E."/>
            <person name="Kamat A."/>
            <person name="Kanga B."/>
            <person name="Kashin S."/>
            <person name="Khazanovich D."/>
            <person name="Kisner P."/>
            <person name="Lance K."/>
            <person name="Lara M."/>
            <person name="Lee W."/>
            <person name="Lennon N."/>
            <person name="Letendre F."/>
            <person name="LeVine R."/>
            <person name="Lipovsky A."/>
            <person name="Liu X."/>
            <person name="Liu J."/>
            <person name="Liu S."/>
            <person name="Lokyitsang T."/>
            <person name="Lokyitsang Y."/>
            <person name="Lubonja R."/>
            <person name="Lui A."/>
            <person name="MacDonald P."/>
            <person name="Magnisalis V."/>
            <person name="Maru K."/>
            <person name="Matthews C."/>
            <person name="McCusker W."/>
            <person name="McDonough S."/>
            <person name="Mehta T."/>
            <person name="Meldrim J."/>
            <person name="Meneus L."/>
            <person name="Mihai O."/>
            <person name="Mihalev A."/>
            <person name="Mihova T."/>
            <person name="Mittelman R."/>
            <person name="Mlenga V."/>
            <person name="Montmayeur A."/>
            <person name="Mulrain L."/>
            <person name="Navidi A."/>
            <person name="Naylor J."/>
            <person name="Negash T."/>
            <person name="Nguyen T."/>
            <person name="Nguyen N."/>
            <person name="Nicol R."/>
            <person name="Norbu C."/>
            <person name="Norbu N."/>
            <person name="Novod N."/>
            <person name="O'Neill B."/>
            <person name="Osman S."/>
            <person name="Markiewicz E."/>
            <person name="Oyono O.L."/>
            <person name="Patti C."/>
            <person name="Phunkhang P."/>
            <person name="Pierre F."/>
            <person name="Priest M."/>
            <person name="Raghuraman S."/>
            <person name="Rege F."/>
            <person name="Reyes R."/>
            <person name="Rise C."/>
            <person name="Rogov P."/>
            <person name="Ross K."/>
            <person name="Ryan E."/>
            <person name="Settipalli S."/>
            <person name="Shea T."/>
            <person name="Sherpa N."/>
            <person name="Shi L."/>
            <person name="Shih D."/>
            <person name="Sparrow T."/>
            <person name="Spaulding J."/>
            <person name="Stalker J."/>
            <person name="Stange-Thomann N."/>
            <person name="Stavropoulos S."/>
            <person name="Stone C."/>
            <person name="Strader C."/>
            <person name="Tesfaye S."/>
            <person name="Thomson T."/>
            <person name="Thoulutsang Y."/>
            <person name="Thoulutsang D."/>
            <person name="Topham K."/>
            <person name="Topping I."/>
            <person name="Tsamla T."/>
            <person name="Vassiliev H."/>
            <person name="Vo A."/>
            <person name="Wangchuk T."/>
            <person name="Wangdi T."/>
            <person name="Weiand M."/>
            <person name="Wilkinson J."/>
            <person name="Wilson A."/>
            <person name="Yadav S."/>
            <person name="Young G."/>
            <person name="Yu Q."/>
            <person name="Zembek L."/>
            <person name="Zhong D."/>
            <person name="Zimmer A."/>
            <person name="Zwirko Z."/>
            <person name="Jaffe D.B."/>
            <person name="Alvarez P."/>
            <person name="Brockman W."/>
            <person name="Butler J."/>
            <person name="Chin C."/>
            <person name="Gnerre S."/>
            <person name="Grabherr M."/>
            <person name="Kleber M."/>
            <person name="Mauceli E."/>
            <person name="MacCallum I."/>
        </authorList>
    </citation>
    <scope>NUCLEOTIDE SEQUENCE [LARGE SCALE GENOMIC DNA]</scope>
    <source>
        <strain evidence="2">MSH-3 / Tucson 14011-0111.49</strain>
    </source>
</reference>
<accession>B4GZZ3</accession>
<evidence type="ECO:0000313" key="1">
    <source>
        <dbReference type="EMBL" id="EDW29570.1"/>
    </source>
</evidence>
<dbReference type="Proteomes" id="UP000008744">
    <property type="component" value="Unassembled WGS sequence"/>
</dbReference>